<evidence type="ECO:0000313" key="3">
    <source>
        <dbReference type="EMBL" id="AKQ40892.1"/>
    </source>
</evidence>
<evidence type="ECO:0000256" key="1">
    <source>
        <dbReference type="SAM" id="MobiDB-lite"/>
    </source>
</evidence>
<reference evidence="3 4" key="1">
    <citation type="journal article" date="2015" name="Int. J. Syst. Evol. Microbiol.">
        <title>Erythrobacter atlanticus sp. nov., a bacterium from ocean sediment able to degrade polycyclic aromatic hydrocarbons.</title>
        <authorList>
            <person name="Zhuang L."/>
            <person name="Liu Y."/>
            <person name="Wang L."/>
            <person name="Wang W."/>
            <person name="Shao Z."/>
        </authorList>
    </citation>
    <scope>NUCLEOTIDE SEQUENCE [LARGE SCALE GENOMIC DNA]</scope>
    <source>
        <strain evidence="4">s21-N3</strain>
    </source>
</reference>
<sequence>MLTCCNATWEDSGENNMATREIIAYFLIAIIVIGAISLLIATRRRRRREREIRRGKGSYHRSRSGADSHH</sequence>
<keyword evidence="2" id="KW-0812">Transmembrane</keyword>
<dbReference type="AlphaFoldDB" id="A0A0H4V8G2"/>
<evidence type="ECO:0000256" key="2">
    <source>
        <dbReference type="SAM" id="Phobius"/>
    </source>
</evidence>
<dbReference type="Proteomes" id="UP000059113">
    <property type="component" value="Chromosome"/>
</dbReference>
<keyword evidence="2" id="KW-1133">Transmembrane helix</keyword>
<gene>
    <name evidence="3" type="ORF">CP97_00770</name>
</gene>
<protein>
    <submittedName>
        <fullName evidence="3">Uncharacterized protein</fullName>
    </submittedName>
</protein>
<dbReference type="STRING" id="1648404.CP97_00770"/>
<dbReference type="PATRIC" id="fig|1648404.4.peg.165"/>
<name>A0A0H4V8G2_9SPHN</name>
<proteinExistence type="predicted"/>
<feature type="region of interest" description="Disordered" evidence="1">
    <location>
        <begin position="44"/>
        <end position="70"/>
    </location>
</feature>
<reference evidence="4" key="2">
    <citation type="submission" date="2015-04" db="EMBL/GenBank/DDBJ databases">
        <title>The complete genome sequence of Erythrobacter sp. s21-N3.</title>
        <authorList>
            <person name="Zhuang L."/>
            <person name="Liu Y."/>
            <person name="Shao Z."/>
        </authorList>
    </citation>
    <scope>NUCLEOTIDE SEQUENCE [LARGE SCALE GENOMIC DNA]</scope>
    <source>
        <strain evidence="4">s21-N3</strain>
    </source>
</reference>
<dbReference type="EMBL" id="CP011310">
    <property type="protein sequence ID" value="AKQ40892.1"/>
    <property type="molecule type" value="Genomic_DNA"/>
</dbReference>
<keyword evidence="2" id="KW-0472">Membrane</keyword>
<evidence type="ECO:0000313" key="4">
    <source>
        <dbReference type="Proteomes" id="UP000059113"/>
    </source>
</evidence>
<dbReference type="KEGG" id="ery:CP97_00770"/>
<accession>A0A0H4V8G2</accession>
<feature type="transmembrane region" description="Helical" evidence="2">
    <location>
        <begin position="22"/>
        <end position="41"/>
    </location>
</feature>
<keyword evidence="4" id="KW-1185">Reference proteome</keyword>
<organism evidence="3 4">
    <name type="scientific">Aurantiacibacter atlanticus</name>
    <dbReference type="NCBI Taxonomy" id="1648404"/>
    <lineage>
        <taxon>Bacteria</taxon>
        <taxon>Pseudomonadati</taxon>
        <taxon>Pseudomonadota</taxon>
        <taxon>Alphaproteobacteria</taxon>
        <taxon>Sphingomonadales</taxon>
        <taxon>Erythrobacteraceae</taxon>
        <taxon>Aurantiacibacter</taxon>
    </lineage>
</organism>